<feature type="transmembrane region" description="Helical" evidence="7">
    <location>
        <begin position="408"/>
        <end position="428"/>
    </location>
</feature>
<keyword evidence="10" id="KW-0449">Lipoprotein</keyword>
<dbReference type="GO" id="GO:0022857">
    <property type="term" value="F:transmembrane transporter activity"/>
    <property type="evidence" value="ECO:0007669"/>
    <property type="project" value="TreeGrafter"/>
</dbReference>
<reference evidence="10 11" key="1">
    <citation type="submission" date="2016-10" db="EMBL/GenBank/DDBJ databases">
        <authorList>
            <person name="de Groot N.N."/>
        </authorList>
    </citation>
    <scope>NUCLEOTIDE SEQUENCE [LARGE SCALE GENOMIC DNA]</scope>
    <source>
        <strain evidence="10 11">DSM 28286</strain>
    </source>
</reference>
<dbReference type="STRING" id="1465490.SAMN05444277_105134"/>
<evidence type="ECO:0000259" key="8">
    <source>
        <dbReference type="Pfam" id="PF02687"/>
    </source>
</evidence>
<feature type="domain" description="MacB-like periplasmic core" evidence="9">
    <location>
        <begin position="8"/>
        <end position="226"/>
    </location>
</feature>
<keyword evidence="11" id="KW-1185">Reference proteome</keyword>
<dbReference type="AlphaFoldDB" id="A0A1I5VQJ5"/>
<keyword evidence="3 7" id="KW-0812">Transmembrane</keyword>
<feature type="transmembrane region" description="Helical" evidence="7">
    <location>
        <begin position="652"/>
        <end position="675"/>
    </location>
</feature>
<organism evidence="10 11">
    <name type="scientific">Parafilimonas terrae</name>
    <dbReference type="NCBI Taxonomy" id="1465490"/>
    <lineage>
        <taxon>Bacteria</taxon>
        <taxon>Pseudomonadati</taxon>
        <taxon>Bacteroidota</taxon>
        <taxon>Chitinophagia</taxon>
        <taxon>Chitinophagales</taxon>
        <taxon>Chitinophagaceae</taxon>
        <taxon>Parafilimonas</taxon>
    </lineage>
</organism>
<dbReference type="InterPro" id="IPR050250">
    <property type="entry name" value="Macrolide_Exporter_MacB"/>
</dbReference>
<dbReference type="PANTHER" id="PTHR30572">
    <property type="entry name" value="MEMBRANE COMPONENT OF TRANSPORTER-RELATED"/>
    <property type="match status" value="1"/>
</dbReference>
<evidence type="ECO:0000256" key="4">
    <source>
        <dbReference type="ARBA" id="ARBA00022989"/>
    </source>
</evidence>
<feature type="domain" description="ABC3 transporter permease C-terminal" evidence="8">
    <location>
        <begin position="655"/>
        <end position="764"/>
    </location>
</feature>
<dbReference type="Pfam" id="PF12704">
    <property type="entry name" value="MacB_PCD"/>
    <property type="match status" value="2"/>
</dbReference>
<dbReference type="Pfam" id="PF02687">
    <property type="entry name" value="FtsX"/>
    <property type="match status" value="2"/>
</dbReference>
<keyword evidence="5 7" id="KW-0472">Membrane</keyword>
<evidence type="ECO:0000256" key="5">
    <source>
        <dbReference type="ARBA" id="ARBA00023136"/>
    </source>
</evidence>
<comment type="similarity">
    <text evidence="6">Belongs to the ABC-4 integral membrane protein family.</text>
</comment>
<dbReference type="InterPro" id="IPR025857">
    <property type="entry name" value="MacB_PCD"/>
</dbReference>
<dbReference type="PANTHER" id="PTHR30572:SF4">
    <property type="entry name" value="ABC TRANSPORTER PERMEASE YTRF"/>
    <property type="match status" value="1"/>
</dbReference>
<dbReference type="InterPro" id="IPR003838">
    <property type="entry name" value="ABC3_permease_C"/>
</dbReference>
<sequence length="775" mass="85102">MARNKAITFINIAGLALGMAVTVIISLWIWRELSFNKNFSNYKSISQVMLTGTFSGEVSTDAGCSIPLAAELKNRFGSDFKQVVLTSKTEDHILAISDVKLSANGIFAQPGFIDMLGFPAMKGSVKTLDDPSSIIISASLAKALFGNKDAVGKIIKIDNKDNLKITGIYNDFSSNSSFANLQYIGSWNYFMPKNDEKNNAWNVCWYNLYVQLNNGIHNDDVSQKIAGLMSEHLTDIKPVLLLHPMEKWHLYSTFTNGANTGGQVQYVWMFGLIGFFVLLLACINFMNLSTARSSKRAKEISILKTIGSPRKQLVLRFIGESVITTIIAFIISLVLVQVSLPWFNTLISADITIPFNNIYFCTASILFVLATGIAAGLYPAFYLSSFKPVKVLKGGFQAGKAAAVSRKALVIVQFFTSIFLITSTLIVLKQLNYARNRPLGYSANGLINIAIKTPELQTHYNAFRNDLLQSGADVNVAASSAPVNQLKLSAGGYSWDGLDPNVQPVFGTVSVTEDFANTVQWRFIKGRNFSRSFITDSSGVILNKKALDYMNIHDAVGKQLDFRGNTFTILGVIDDAIMGSPFSSVVPTAFFLAQQPMSYITVKLSPSISAQQALQKVEKVFKQYSPAVPFAYSFVDDDYAKQFHAVETTATLATVFAVLAITISCLGLYALASFMAEQRIKEIGIRKVLGASVTGLWKLLTGEFVVLNIIAFVLAVPVVWWSMNAWLNGYVYRTTISWQVFAFAAAITVVITLFTVSFQAIKAALANPVKSLRTE</sequence>
<protein>
    <submittedName>
        <fullName evidence="10">ABC-type transport system, involved in lipoprotein release, permease component</fullName>
    </submittedName>
</protein>
<evidence type="ECO:0000256" key="6">
    <source>
        <dbReference type="ARBA" id="ARBA00038076"/>
    </source>
</evidence>
<evidence type="ECO:0000256" key="1">
    <source>
        <dbReference type="ARBA" id="ARBA00004651"/>
    </source>
</evidence>
<feature type="transmembrane region" description="Helical" evidence="7">
    <location>
        <begin position="7"/>
        <end position="30"/>
    </location>
</feature>
<comment type="subcellular location">
    <subcellularLocation>
        <location evidence="1">Cell membrane</location>
        <topology evidence="1">Multi-pass membrane protein</topology>
    </subcellularLocation>
</comment>
<evidence type="ECO:0000256" key="2">
    <source>
        <dbReference type="ARBA" id="ARBA00022475"/>
    </source>
</evidence>
<accession>A0A1I5VQJ5</accession>
<feature type="domain" description="MacB-like periplasmic core" evidence="9">
    <location>
        <begin position="421"/>
        <end position="619"/>
    </location>
</feature>
<name>A0A1I5VQJ5_9BACT</name>
<evidence type="ECO:0000259" key="9">
    <source>
        <dbReference type="Pfam" id="PF12704"/>
    </source>
</evidence>
<evidence type="ECO:0000313" key="10">
    <source>
        <dbReference type="EMBL" id="SFQ09824.1"/>
    </source>
</evidence>
<feature type="domain" description="ABC3 transporter permease C-terminal" evidence="8">
    <location>
        <begin position="272"/>
        <end position="386"/>
    </location>
</feature>
<feature type="transmembrane region" description="Helical" evidence="7">
    <location>
        <begin position="740"/>
        <end position="761"/>
    </location>
</feature>
<feature type="transmembrane region" description="Helical" evidence="7">
    <location>
        <begin position="266"/>
        <end position="288"/>
    </location>
</feature>
<evidence type="ECO:0000256" key="3">
    <source>
        <dbReference type="ARBA" id="ARBA00022692"/>
    </source>
</evidence>
<feature type="transmembrane region" description="Helical" evidence="7">
    <location>
        <begin position="357"/>
        <end position="383"/>
    </location>
</feature>
<evidence type="ECO:0000256" key="7">
    <source>
        <dbReference type="SAM" id="Phobius"/>
    </source>
</evidence>
<dbReference type="EMBL" id="FOXQ01000005">
    <property type="protein sequence ID" value="SFQ09824.1"/>
    <property type="molecule type" value="Genomic_DNA"/>
</dbReference>
<keyword evidence="2" id="KW-1003">Cell membrane</keyword>
<keyword evidence="4 7" id="KW-1133">Transmembrane helix</keyword>
<feature type="transmembrane region" description="Helical" evidence="7">
    <location>
        <begin position="696"/>
        <end position="720"/>
    </location>
</feature>
<feature type="transmembrane region" description="Helical" evidence="7">
    <location>
        <begin position="313"/>
        <end position="337"/>
    </location>
</feature>
<dbReference type="GO" id="GO:0005886">
    <property type="term" value="C:plasma membrane"/>
    <property type="evidence" value="ECO:0007669"/>
    <property type="project" value="UniProtKB-SubCell"/>
</dbReference>
<gene>
    <name evidence="10" type="ORF">SAMN05444277_105134</name>
</gene>
<evidence type="ECO:0000313" key="11">
    <source>
        <dbReference type="Proteomes" id="UP000199031"/>
    </source>
</evidence>
<dbReference type="Proteomes" id="UP000199031">
    <property type="component" value="Unassembled WGS sequence"/>
</dbReference>
<proteinExistence type="inferred from homology"/>